<evidence type="ECO:0000256" key="1">
    <source>
        <dbReference type="ARBA" id="ARBA00022603"/>
    </source>
</evidence>
<dbReference type="Gene3D" id="3.40.1280.10">
    <property type="match status" value="1"/>
</dbReference>
<dbReference type="EMBL" id="JABFDY010000015">
    <property type="protein sequence ID" value="KAF7697318.1"/>
    <property type="molecule type" value="Genomic_DNA"/>
</dbReference>
<sequence>MATLMRCVRSVCTTSNRCVRRQIVCVSTVDTVGIASDSQSQEKATSKRESHVLSSRPSHVHAVEGLRYEKAHPDDKRVLRLVSLARSKKLRSQQGKILLEGRRLISDALDAGASPLAVFFSTKERLHKLPVNRLAHASLVKVKLDDVQIWPDLDMPLDMIAIFRRPDVSKLSFSEEKYGKALPLTLICDNLRDPGNLGATLRCAAAAGCHSVLLSSGCVDVWEPKVLRAAMGAHFRLPIIPNLSWTDLQNHLPSTTTVHVADNSSNFPVTKPELIETSRRRKKPGEYGWVNSRQMSLKECGEDEDEEDKAGGSKQTYLVLETQPYRTSWMGNHTAVVIGGETHGLSREALQLAEETGGRRLLISMVRGVDSLNAAMAASVLLFEGRRQLSAK</sequence>
<dbReference type="Gene3D" id="3.30.1330.30">
    <property type="match status" value="1"/>
</dbReference>
<dbReference type="OrthoDB" id="270651at2759"/>
<dbReference type="GO" id="GO:0008173">
    <property type="term" value="F:RNA methyltransferase activity"/>
    <property type="evidence" value="ECO:0007669"/>
    <property type="project" value="InterPro"/>
</dbReference>
<name>A0A8T0AXA5_SILME</name>
<comment type="caution">
    <text evidence="5">The sequence shown here is derived from an EMBL/GenBank/DDBJ whole genome shotgun (WGS) entry which is preliminary data.</text>
</comment>
<organism evidence="5 6">
    <name type="scientific">Silurus meridionalis</name>
    <name type="common">Southern catfish</name>
    <name type="synonym">Silurus soldatovi meridionalis</name>
    <dbReference type="NCBI Taxonomy" id="175797"/>
    <lineage>
        <taxon>Eukaryota</taxon>
        <taxon>Metazoa</taxon>
        <taxon>Chordata</taxon>
        <taxon>Craniata</taxon>
        <taxon>Vertebrata</taxon>
        <taxon>Euteleostomi</taxon>
        <taxon>Actinopterygii</taxon>
        <taxon>Neopterygii</taxon>
        <taxon>Teleostei</taxon>
        <taxon>Ostariophysi</taxon>
        <taxon>Siluriformes</taxon>
        <taxon>Siluridae</taxon>
        <taxon>Silurus</taxon>
    </lineage>
</organism>
<dbReference type="InterPro" id="IPR051259">
    <property type="entry name" value="rRNA_Methyltransferase"/>
</dbReference>
<dbReference type="InterPro" id="IPR029064">
    <property type="entry name" value="Ribosomal_eL30-like_sf"/>
</dbReference>
<keyword evidence="1" id="KW-0489">Methyltransferase</keyword>
<dbReference type="InterPro" id="IPR029026">
    <property type="entry name" value="tRNA_m1G_MTases_N"/>
</dbReference>
<keyword evidence="6" id="KW-1185">Reference proteome</keyword>
<dbReference type="SUPFAM" id="SSF75217">
    <property type="entry name" value="alpha/beta knot"/>
    <property type="match status" value="1"/>
</dbReference>
<dbReference type="PANTHER" id="PTHR43191:SF2">
    <property type="entry name" value="RRNA METHYLTRANSFERASE 3, MITOCHONDRIAL"/>
    <property type="match status" value="1"/>
</dbReference>
<protein>
    <recommendedName>
        <fullName evidence="4">tRNA/rRNA methyltransferase SpoU type domain-containing protein</fullName>
    </recommendedName>
</protein>
<evidence type="ECO:0000313" key="6">
    <source>
        <dbReference type="Proteomes" id="UP000606274"/>
    </source>
</evidence>
<feature type="domain" description="tRNA/rRNA methyltransferase SpoU type" evidence="4">
    <location>
        <begin position="322"/>
        <end position="383"/>
    </location>
</feature>
<dbReference type="AlphaFoldDB" id="A0A8T0AXA5"/>
<keyword evidence="2" id="KW-0808">Transferase</keyword>
<dbReference type="InterPro" id="IPR029028">
    <property type="entry name" value="Alpha/beta_knot_MTases"/>
</dbReference>
<evidence type="ECO:0000259" key="4">
    <source>
        <dbReference type="Pfam" id="PF00588"/>
    </source>
</evidence>
<feature type="domain" description="tRNA/rRNA methyltransferase SpoU type" evidence="4">
    <location>
        <begin position="184"/>
        <end position="262"/>
    </location>
</feature>
<dbReference type="PANTHER" id="PTHR43191">
    <property type="entry name" value="RRNA METHYLTRANSFERASE 3"/>
    <property type="match status" value="1"/>
</dbReference>
<dbReference type="GO" id="GO:0032259">
    <property type="term" value="P:methylation"/>
    <property type="evidence" value="ECO:0007669"/>
    <property type="project" value="UniProtKB-KW"/>
</dbReference>
<dbReference type="GO" id="GO:0006396">
    <property type="term" value="P:RNA processing"/>
    <property type="evidence" value="ECO:0007669"/>
    <property type="project" value="InterPro"/>
</dbReference>
<evidence type="ECO:0000256" key="3">
    <source>
        <dbReference type="SAM" id="MobiDB-lite"/>
    </source>
</evidence>
<reference evidence="5" key="1">
    <citation type="submission" date="2020-08" db="EMBL/GenBank/DDBJ databases">
        <title>Chromosome-level assembly of Southern catfish (Silurus meridionalis) provides insights into visual adaptation to the nocturnal and benthic lifestyles.</title>
        <authorList>
            <person name="Zhang Y."/>
            <person name="Wang D."/>
            <person name="Peng Z."/>
        </authorList>
    </citation>
    <scope>NUCLEOTIDE SEQUENCE</scope>
    <source>
        <strain evidence="5">SWU-2019-XX</strain>
        <tissue evidence="5">Muscle</tissue>
    </source>
</reference>
<feature type="region of interest" description="Disordered" evidence="3">
    <location>
        <begin position="36"/>
        <end position="56"/>
    </location>
</feature>
<dbReference type="Pfam" id="PF00588">
    <property type="entry name" value="SpoU_methylase"/>
    <property type="match status" value="2"/>
</dbReference>
<evidence type="ECO:0000313" key="5">
    <source>
        <dbReference type="EMBL" id="KAF7697318.1"/>
    </source>
</evidence>
<dbReference type="Proteomes" id="UP000606274">
    <property type="component" value="Unassembled WGS sequence"/>
</dbReference>
<dbReference type="InterPro" id="IPR001537">
    <property type="entry name" value="SpoU_MeTrfase"/>
</dbReference>
<evidence type="ECO:0000256" key="2">
    <source>
        <dbReference type="ARBA" id="ARBA00022679"/>
    </source>
</evidence>
<dbReference type="GO" id="GO:0003723">
    <property type="term" value="F:RNA binding"/>
    <property type="evidence" value="ECO:0007669"/>
    <property type="project" value="InterPro"/>
</dbReference>
<gene>
    <name evidence="5" type="ORF">HF521_005736</name>
</gene>
<accession>A0A8T0AXA5</accession>
<dbReference type="SUPFAM" id="SSF55315">
    <property type="entry name" value="L30e-like"/>
    <property type="match status" value="1"/>
</dbReference>
<proteinExistence type="predicted"/>
<dbReference type="CDD" id="cd18106">
    <property type="entry name" value="SpoU-like_RNMTL1"/>
    <property type="match status" value="1"/>
</dbReference>